<dbReference type="OrthoDB" id="2351940at2759"/>
<feature type="compositionally biased region" description="Low complexity" evidence="1">
    <location>
        <begin position="29"/>
        <end position="40"/>
    </location>
</feature>
<name>A0A1C7NM57_9FUNG</name>
<evidence type="ECO:0000256" key="1">
    <source>
        <dbReference type="SAM" id="MobiDB-lite"/>
    </source>
</evidence>
<reference evidence="2 3" key="1">
    <citation type="submission" date="2016-03" db="EMBL/GenBank/DDBJ databases">
        <title>Choanephora cucurbitarum.</title>
        <authorList>
            <person name="Min B."/>
            <person name="Park H."/>
            <person name="Park J.-H."/>
            <person name="Shin H.-D."/>
            <person name="Choi I.-G."/>
        </authorList>
    </citation>
    <scope>NUCLEOTIDE SEQUENCE [LARGE SCALE GENOMIC DNA]</scope>
    <source>
        <strain evidence="2 3">KUS-F28377</strain>
    </source>
</reference>
<comment type="caution">
    <text evidence="2">The sequence shown here is derived from an EMBL/GenBank/DDBJ whole genome shotgun (WGS) entry which is preliminary data.</text>
</comment>
<protein>
    <submittedName>
        <fullName evidence="2">Uncharacterized protein</fullName>
    </submittedName>
</protein>
<dbReference type="AlphaFoldDB" id="A0A1C7NM57"/>
<gene>
    <name evidence="2" type="ORF">A0J61_01859</name>
</gene>
<evidence type="ECO:0000313" key="2">
    <source>
        <dbReference type="EMBL" id="OBZ90080.1"/>
    </source>
</evidence>
<organism evidence="2 3">
    <name type="scientific">Choanephora cucurbitarum</name>
    <dbReference type="NCBI Taxonomy" id="101091"/>
    <lineage>
        <taxon>Eukaryota</taxon>
        <taxon>Fungi</taxon>
        <taxon>Fungi incertae sedis</taxon>
        <taxon>Mucoromycota</taxon>
        <taxon>Mucoromycotina</taxon>
        <taxon>Mucoromycetes</taxon>
        <taxon>Mucorales</taxon>
        <taxon>Mucorineae</taxon>
        <taxon>Choanephoraceae</taxon>
        <taxon>Choanephoroideae</taxon>
        <taxon>Choanephora</taxon>
    </lineage>
</organism>
<dbReference type="EMBL" id="LUGH01000064">
    <property type="protein sequence ID" value="OBZ90080.1"/>
    <property type="molecule type" value="Genomic_DNA"/>
</dbReference>
<dbReference type="Proteomes" id="UP000093000">
    <property type="component" value="Unassembled WGS sequence"/>
</dbReference>
<accession>A0A1C7NM57</accession>
<keyword evidence="3" id="KW-1185">Reference proteome</keyword>
<proteinExistence type="predicted"/>
<dbReference type="InParanoid" id="A0A1C7NM57"/>
<dbReference type="STRING" id="101091.A0A1C7NM57"/>
<feature type="region of interest" description="Disordered" evidence="1">
    <location>
        <begin position="1"/>
        <end position="42"/>
    </location>
</feature>
<sequence length="289" mass="32624">MSYDDQEQFVQETPANAPRLPRHNPFTNRPIPRSSRLRPPQAIVYRDPEGNIIGERPSNISSAISITRANYLDPLSESVLDPGVFHTADISCTQDERAVNLSLLCHQQLERIPTSHNYVPLGFDIIFQDGGQYSYNYAIQNILRNDQSIYCASRCGTVNILLRFKGSKSNEFRRSQCCYLSHIIIKAPLYGTSFKYGMVFISNQPIDIEVTRPYNLYHEQPVEDNGFSVTWFNPPSLPSQQVSLIHLNGKSAKYVLIKLIGAESECVNLEYIGFVGYVGSRCFASAKLC</sequence>
<evidence type="ECO:0000313" key="3">
    <source>
        <dbReference type="Proteomes" id="UP000093000"/>
    </source>
</evidence>